<name>A0A951J5R3_9BACT</name>
<organism evidence="4 5">
    <name type="scientific">Arthrospiribacter ruber</name>
    <dbReference type="NCBI Taxonomy" id="2487934"/>
    <lineage>
        <taxon>Bacteria</taxon>
        <taxon>Pseudomonadati</taxon>
        <taxon>Bacteroidota</taxon>
        <taxon>Cytophagia</taxon>
        <taxon>Cytophagales</taxon>
        <taxon>Cyclobacteriaceae</taxon>
        <taxon>Arthrospiribacter</taxon>
    </lineage>
</organism>
<gene>
    <name evidence="4" type="ORF">EGN73_21015</name>
</gene>
<proteinExistence type="predicted"/>
<dbReference type="CDD" id="cd09618">
    <property type="entry name" value="CBM9_like_2"/>
    <property type="match status" value="1"/>
</dbReference>
<dbReference type="GO" id="GO:0016052">
    <property type="term" value="P:carbohydrate catabolic process"/>
    <property type="evidence" value="ECO:0007669"/>
    <property type="project" value="InterPro"/>
</dbReference>
<dbReference type="GO" id="GO:0030246">
    <property type="term" value="F:carbohydrate binding"/>
    <property type="evidence" value="ECO:0007669"/>
    <property type="project" value="InterPro"/>
</dbReference>
<dbReference type="InterPro" id="IPR045670">
    <property type="entry name" value="DUF5916"/>
</dbReference>
<dbReference type="AlphaFoldDB" id="A0A951J5R3"/>
<dbReference type="Pfam" id="PF19313">
    <property type="entry name" value="DUF5916"/>
    <property type="match status" value="1"/>
</dbReference>
<sequence length="730" mass="83951">MTKRILLIINFFSIVISAQGQATFTPPVVKMTVSGIKASNPIRIDGDLDEEDWINASIIKGFTQREPNQSEPASFDTEVKILYDDQFLYIGATCFDDLSNKSNLRVLNMQRDFDPYQNDKFGVAIDGFLDGQNSNGFEVTPYGAQRDLQVIDGEEWRANQDWDGLWFVRTKIHEDKWTAEIAIPWKTLRYKKETDELLISFTRNIRRKNEINTYPKVPRAFSHFRMAYAAKLVDIVLPPPSTNVQINPYWIATQNKDSNLESSDYQLQLGGEFKWAPNPNMVLDGTINTDFAQADVDQQVQNLTRFNVLFPERRQFFLENANIFKPSISSFIQPFFSRRIGLDDDGNPIPLDGGLRLTSQTKKQTYGLLAMRQRATATSPLSHFIVGRYVQNFSDQSRAGLMISHREDDPLNNATVTYQRRGNTTATFNTFIRPSQTTNIEVMASTTMDSETGKGLAVHTYLSQLKNWGYIGFIGQYVSENYNPRTGFLALDNYILLSPAFSLDLRPAFLPDFIRSFAPSAGVNGYWTASDRQFLQSLMNFTPLNLRFENGGNVEFKYKPEIHELFDPFVPLGIAIAPGYYSFSRFEYAFNSDISRKISGQFRFEHGDYFDGSLNVYNLNLRISPFPYWEFNSTYIFNQIRGLGNEQKDLNAQLLVIGSRLAANPRLQLITNYQFNNVASNIWNVRFAWEYRPLSFIYFVFNSNTRDDLLTDTRFNRQESIAKFTFLKQF</sequence>
<keyword evidence="1" id="KW-0732">Signal</keyword>
<evidence type="ECO:0000313" key="4">
    <source>
        <dbReference type="EMBL" id="MBW3470273.1"/>
    </source>
</evidence>
<evidence type="ECO:0000313" key="5">
    <source>
        <dbReference type="Proteomes" id="UP000727490"/>
    </source>
</evidence>
<evidence type="ECO:0000256" key="1">
    <source>
        <dbReference type="SAM" id="SignalP"/>
    </source>
</evidence>
<protein>
    <recommendedName>
        <fullName evidence="6">Carbohydrate family 9 binding domain-like</fullName>
    </recommendedName>
</protein>
<reference evidence="4 5" key="1">
    <citation type="journal article" date="2020" name="Syst. Appl. Microbiol.">
        <title>Arthrospiribacter ruber gen. nov., sp. nov., a novel bacterium isolated from Arthrospira cultures.</title>
        <authorList>
            <person name="Waleron M."/>
            <person name="Misztak A."/>
            <person name="Waleron M.M."/>
            <person name="Furmaniak M."/>
            <person name="Mrozik A."/>
            <person name="Waleron K."/>
        </authorList>
    </citation>
    <scope>NUCLEOTIDE SEQUENCE [LARGE SCALE GENOMIC DNA]</scope>
    <source>
        <strain evidence="4 5">DPMB0001</strain>
    </source>
</reference>
<feature type="signal peptide" evidence="1">
    <location>
        <begin position="1"/>
        <end position="22"/>
    </location>
</feature>
<dbReference type="InterPro" id="IPR010502">
    <property type="entry name" value="Carb-bd_dom_fam9"/>
</dbReference>
<feature type="domain" description="Carbohydrate-binding" evidence="2">
    <location>
        <begin position="44"/>
        <end position="206"/>
    </location>
</feature>
<evidence type="ECO:0000259" key="2">
    <source>
        <dbReference type="Pfam" id="PF06452"/>
    </source>
</evidence>
<dbReference type="RefSeq" id="WP_219293992.1">
    <property type="nucleotide sequence ID" value="NZ_RPHB01000013.1"/>
</dbReference>
<comment type="caution">
    <text evidence="4">The sequence shown here is derived from an EMBL/GenBank/DDBJ whole genome shotgun (WGS) entry which is preliminary data.</text>
</comment>
<evidence type="ECO:0008006" key="6">
    <source>
        <dbReference type="Google" id="ProtNLM"/>
    </source>
</evidence>
<dbReference type="Proteomes" id="UP000727490">
    <property type="component" value="Unassembled WGS sequence"/>
</dbReference>
<dbReference type="Pfam" id="PF06452">
    <property type="entry name" value="CBM9_1"/>
    <property type="match status" value="1"/>
</dbReference>
<dbReference type="EMBL" id="RPHB01000013">
    <property type="protein sequence ID" value="MBW3470273.1"/>
    <property type="molecule type" value="Genomic_DNA"/>
</dbReference>
<accession>A0A951J5R3</accession>
<feature type="chain" id="PRO_5038129557" description="Carbohydrate family 9 binding domain-like" evidence="1">
    <location>
        <begin position="23"/>
        <end position="730"/>
    </location>
</feature>
<keyword evidence="5" id="KW-1185">Reference proteome</keyword>
<feature type="domain" description="DUF5916" evidence="3">
    <location>
        <begin position="241"/>
        <end position="342"/>
    </location>
</feature>
<evidence type="ECO:0000259" key="3">
    <source>
        <dbReference type="Pfam" id="PF19313"/>
    </source>
</evidence>
<dbReference type="GO" id="GO:0004553">
    <property type="term" value="F:hydrolase activity, hydrolyzing O-glycosyl compounds"/>
    <property type="evidence" value="ECO:0007669"/>
    <property type="project" value="InterPro"/>
</dbReference>